<comment type="caution">
    <text evidence="1">The sequence shown here is derived from an EMBL/GenBank/DDBJ whole genome shotgun (WGS) entry which is preliminary data.</text>
</comment>
<accession>A0AAV9RZ41</accession>
<dbReference type="AlphaFoldDB" id="A0AAV9RZ41"/>
<evidence type="ECO:0000313" key="1">
    <source>
        <dbReference type="EMBL" id="KAK5614369.1"/>
    </source>
</evidence>
<dbReference type="EMBL" id="JAHHUM010001163">
    <property type="protein sequence ID" value="KAK5614369.1"/>
    <property type="molecule type" value="Genomic_DNA"/>
</dbReference>
<sequence>MTDQRGVRVQCCKNQTNIFLFCVHTIFQSFVVHPPVPMWTSRSFFQLLHDEMYFPEVSVLFALKPLLFEQPNEVSLVWNYSMLNRKCLKKKIEIKRNGVGFVLVCKRLSQQLLVNKMHY</sequence>
<evidence type="ECO:0000313" key="2">
    <source>
        <dbReference type="Proteomes" id="UP001311232"/>
    </source>
</evidence>
<keyword evidence="2" id="KW-1185">Reference proteome</keyword>
<organism evidence="1 2">
    <name type="scientific">Crenichthys baileyi</name>
    <name type="common">White River springfish</name>
    <dbReference type="NCBI Taxonomy" id="28760"/>
    <lineage>
        <taxon>Eukaryota</taxon>
        <taxon>Metazoa</taxon>
        <taxon>Chordata</taxon>
        <taxon>Craniata</taxon>
        <taxon>Vertebrata</taxon>
        <taxon>Euteleostomi</taxon>
        <taxon>Actinopterygii</taxon>
        <taxon>Neopterygii</taxon>
        <taxon>Teleostei</taxon>
        <taxon>Neoteleostei</taxon>
        <taxon>Acanthomorphata</taxon>
        <taxon>Ovalentaria</taxon>
        <taxon>Atherinomorphae</taxon>
        <taxon>Cyprinodontiformes</taxon>
        <taxon>Goodeidae</taxon>
        <taxon>Crenichthys</taxon>
    </lineage>
</organism>
<proteinExistence type="predicted"/>
<protein>
    <submittedName>
        <fullName evidence="1">Uncharacterized protein</fullName>
    </submittedName>
</protein>
<name>A0AAV9RZ41_9TELE</name>
<gene>
    <name evidence="1" type="ORF">CRENBAI_000609</name>
</gene>
<reference evidence="1 2" key="1">
    <citation type="submission" date="2021-06" db="EMBL/GenBank/DDBJ databases">
        <authorList>
            <person name="Palmer J.M."/>
        </authorList>
    </citation>
    <scope>NUCLEOTIDE SEQUENCE [LARGE SCALE GENOMIC DNA]</scope>
    <source>
        <strain evidence="1 2">MEX-2019</strain>
        <tissue evidence="1">Muscle</tissue>
    </source>
</reference>
<dbReference type="Proteomes" id="UP001311232">
    <property type="component" value="Unassembled WGS sequence"/>
</dbReference>